<feature type="transmembrane region" description="Helical" evidence="1">
    <location>
        <begin position="348"/>
        <end position="365"/>
    </location>
</feature>
<feature type="transmembrane region" description="Helical" evidence="1">
    <location>
        <begin position="137"/>
        <end position="161"/>
    </location>
</feature>
<feature type="transmembrane region" description="Helical" evidence="1">
    <location>
        <begin position="456"/>
        <end position="481"/>
    </location>
</feature>
<organism evidence="2 3">
    <name type="scientific">Gimesia maris</name>
    <dbReference type="NCBI Taxonomy" id="122"/>
    <lineage>
        <taxon>Bacteria</taxon>
        <taxon>Pseudomonadati</taxon>
        <taxon>Planctomycetota</taxon>
        <taxon>Planctomycetia</taxon>
        <taxon>Planctomycetales</taxon>
        <taxon>Planctomycetaceae</taxon>
        <taxon>Gimesia</taxon>
    </lineage>
</organism>
<gene>
    <name evidence="2" type="ORF">DIT97_08695</name>
</gene>
<dbReference type="EMBL" id="DQAY01000053">
    <property type="protein sequence ID" value="HCO23120.1"/>
    <property type="molecule type" value="Genomic_DNA"/>
</dbReference>
<keyword evidence="1" id="KW-0812">Transmembrane</keyword>
<keyword evidence="1" id="KW-1133">Transmembrane helix</keyword>
<dbReference type="Proteomes" id="UP000263642">
    <property type="component" value="Unassembled WGS sequence"/>
</dbReference>
<accession>A0A3D3R659</accession>
<sequence>MRGSFIFASFALKKDTRDKKTHLLRFVCIGIVFCILFSSWITSSRVGSPGLDFFTKIIWLNFWLVTLAGIGFFSTSITEEKEEETLPLLKLAGINTFALLTGKSSVRALRMILLLMGQLPFLLLSVSLGGITPLQIYATLIAIIGYIILISNFALLCSVYAKRSGEAIALMLTALFFYFLFPTLQYHLTVNLQSRGYLTLTDSISSSSKYLFVISQEHSVVEQIKQILTTGYSGSILSSQVISNVSLGILFFTLAWFIFDFCTEKTTINVSGSRKFQSHKRFMNSRPGTNAFVWKEFQFSGGGLKATLLKLILYPTLIIVIVGGGILFDRYTTSSSIQSFTWKELVSAALLLLFVSFIVECTIYASRIFREERIQKMIPLLSILPCSMFRIAYEKVGGIILSLIPVCLTIILVILIVPESITYLTSSGLYSLVPLMIIQFCIFLHLLAYYSLMVRWGALAFAIGTFILVESCATPLLQLFYFMFQDTIGEAGVLLPAFYLSLVCCFILQILIAGRFHQIAAEE</sequence>
<name>A0A3D3R659_9PLAN</name>
<feature type="transmembrane region" description="Helical" evidence="1">
    <location>
        <begin position="23"/>
        <end position="41"/>
    </location>
</feature>
<feature type="transmembrane region" description="Helical" evidence="1">
    <location>
        <begin position="241"/>
        <end position="259"/>
    </location>
</feature>
<evidence type="ECO:0000256" key="1">
    <source>
        <dbReference type="SAM" id="Phobius"/>
    </source>
</evidence>
<feature type="transmembrane region" description="Helical" evidence="1">
    <location>
        <begin position="399"/>
        <end position="417"/>
    </location>
</feature>
<feature type="transmembrane region" description="Helical" evidence="1">
    <location>
        <begin position="308"/>
        <end position="328"/>
    </location>
</feature>
<evidence type="ECO:0008006" key="4">
    <source>
        <dbReference type="Google" id="ProtNLM"/>
    </source>
</evidence>
<keyword evidence="1" id="KW-0472">Membrane</keyword>
<feature type="transmembrane region" description="Helical" evidence="1">
    <location>
        <begin position="429"/>
        <end position="450"/>
    </location>
</feature>
<proteinExistence type="predicted"/>
<comment type="caution">
    <text evidence="2">The sequence shown here is derived from an EMBL/GenBank/DDBJ whole genome shotgun (WGS) entry which is preliminary data.</text>
</comment>
<feature type="transmembrane region" description="Helical" evidence="1">
    <location>
        <begin position="112"/>
        <end position="131"/>
    </location>
</feature>
<feature type="transmembrane region" description="Helical" evidence="1">
    <location>
        <begin position="168"/>
        <end position="188"/>
    </location>
</feature>
<feature type="transmembrane region" description="Helical" evidence="1">
    <location>
        <begin position="493"/>
        <end position="513"/>
    </location>
</feature>
<evidence type="ECO:0000313" key="2">
    <source>
        <dbReference type="EMBL" id="HCO23120.1"/>
    </source>
</evidence>
<evidence type="ECO:0000313" key="3">
    <source>
        <dbReference type="Proteomes" id="UP000263642"/>
    </source>
</evidence>
<dbReference type="AlphaFoldDB" id="A0A3D3R659"/>
<reference evidence="2 3" key="1">
    <citation type="journal article" date="2018" name="Nat. Biotechnol.">
        <title>A standardized bacterial taxonomy based on genome phylogeny substantially revises the tree of life.</title>
        <authorList>
            <person name="Parks D.H."/>
            <person name="Chuvochina M."/>
            <person name="Waite D.W."/>
            <person name="Rinke C."/>
            <person name="Skarshewski A."/>
            <person name="Chaumeil P.A."/>
            <person name="Hugenholtz P."/>
        </authorList>
    </citation>
    <scope>NUCLEOTIDE SEQUENCE [LARGE SCALE GENOMIC DNA]</scope>
    <source>
        <strain evidence="2">UBA9375</strain>
    </source>
</reference>
<feature type="transmembrane region" description="Helical" evidence="1">
    <location>
        <begin position="53"/>
        <end position="73"/>
    </location>
</feature>
<protein>
    <recommendedName>
        <fullName evidence="4">ABC-2 family transporter protein</fullName>
    </recommendedName>
</protein>